<dbReference type="Pfam" id="PF00005">
    <property type="entry name" value="ABC_tran"/>
    <property type="match status" value="1"/>
</dbReference>
<proteinExistence type="inferred from homology"/>
<feature type="domain" description="ABC transporter" evidence="5">
    <location>
        <begin position="15"/>
        <end position="239"/>
    </location>
</feature>
<dbReference type="Gene3D" id="3.40.50.300">
    <property type="entry name" value="P-loop containing nucleotide triphosphate hydrolases"/>
    <property type="match status" value="1"/>
</dbReference>
<dbReference type="GO" id="GO:0016887">
    <property type="term" value="F:ATP hydrolysis activity"/>
    <property type="evidence" value="ECO:0007669"/>
    <property type="project" value="InterPro"/>
</dbReference>
<dbReference type="EMBL" id="LCJB01000076">
    <property type="protein sequence ID" value="KKT68477.1"/>
    <property type="molecule type" value="Genomic_DNA"/>
</dbReference>
<evidence type="ECO:0000313" key="6">
    <source>
        <dbReference type="EMBL" id="KKT68477.1"/>
    </source>
</evidence>
<dbReference type="PANTHER" id="PTHR42734:SF17">
    <property type="entry name" value="METAL TRANSPORT SYSTEM ATP-BINDING PROTEIN TM_0124-RELATED"/>
    <property type="match status" value="1"/>
</dbReference>
<dbReference type="SMART" id="SM00382">
    <property type="entry name" value="AAA"/>
    <property type="match status" value="1"/>
</dbReference>
<dbReference type="InterPro" id="IPR017871">
    <property type="entry name" value="ABC_transporter-like_CS"/>
</dbReference>
<gene>
    <name evidence="6" type="ORF">UW63_C0076G0002</name>
</gene>
<evidence type="ECO:0000256" key="1">
    <source>
        <dbReference type="ARBA" id="ARBA00005417"/>
    </source>
</evidence>
<sequence length="248" mass="27056">MSPHSKTTNNSQSAIFVENLSVNYGDKKVVDNVSFSIDPGTVTAIVGPNGSGKTTLLKAVLGLLPIEGQVSILGAPLHKVRHSVGYVPQRFTFDRDFPIIVEEFLRLSLGRQCSAHRIVTSIKEVGLTPLVLERKIGSLSGGQLQRVLIAQALLHDPAVLFLDEPMAGIDMAGENAIHEVIEHLKDDHGTTILMVSHDIVAIACVADRVFCFNKKIICDGPPKKVLTDESLTGLFGSKHLLHHREHRR</sequence>
<dbReference type="Proteomes" id="UP000034154">
    <property type="component" value="Unassembled WGS sequence"/>
</dbReference>
<dbReference type="PROSITE" id="PS50893">
    <property type="entry name" value="ABC_TRANSPORTER_2"/>
    <property type="match status" value="1"/>
</dbReference>
<organism evidence="6 7">
    <name type="scientific">Candidatus Uhrbacteria bacterium GW2011_GWF2_44_350</name>
    <dbReference type="NCBI Taxonomy" id="1619000"/>
    <lineage>
        <taxon>Bacteria</taxon>
        <taxon>Candidatus Uhriibacteriota</taxon>
    </lineage>
</organism>
<evidence type="ECO:0000256" key="2">
    <source>
        <dbReference type="ARBA" id="ARBA00022448"/>
    </source>
</evidence>
<keyword evidence="3" id="KW-0547">Nucleotide-binding</keyword>
<dbReference type="PROSITE" id="PS00211">
    <property type="entry name" value="ABC_TRANSPORTER_1"/>
    <property type="match status" value="1"/>
</dbReference>
<dbReference type="AlphaFoldDB" id="A0A0G1LI44"/>
<reference evidence="6 7" key="1">
    <citation type="journal article" date="2015" name="Nature">
        <title>rRNA introns, odd ribosomes, and small enigmatic genomes across a large radiation of phyla.</title>
        <authorList>
            <person name="Brown C.T."/>
            <person name="Hug L.A."/>
            <person name="Thomas B.C."/>
            <person name="Sharon I."/>
            <person name="Castelle C.J."/>
            <person name="Singh A."/>
            <person name="Wilkins M.J."/>
            <person name="Williams K.H."/>
            <person name="Banfield J.F."/>
        </authorList>
    </citation>
    <scope>NUCLEOTIDE SEQUENCE [LARGE SCALE GENOMIC DNA]</scope>
</reference>
<evidence type="ECO:0000256" key="4">
    <source>
        <dbReference type="ARBA" id="ARBA00022840"/>
    </source>
</evidence>
<dbReference type="PANTHER" id="PTHR42734">
    <property type="entry name" value="METAL TRANSPORT SYSTEM ATP-BINDING PROTEIN TM_0124-RELATED"/>
    <property type="match status" value="1"/>
</dbReference>
<comment type="similarity">
    <text evidence="1">Belongs to the ABC transporter superfamily.</text>
</comment>
<dbReference type="InterPro" id="IPR027417">
    <property type="entry name" value="P-loop_NTPase"/>
</dbReference>
<evidence type="ECO:0000259" key="5">
    <source>
        <dbReference type="PROSITE" id="PS50893"/>
    </source>
</evidence>
<keyword evidence="2" id="KW-0813">Transport</keyword>
<dbReference type="SUPFAM" id="SSF52540">
    <property type="entry name" value="P-loop containing nucleoside triphosphate hydrolases"/>
    <property type="match status" value="1"/>
</dbReference>
<name>A0A0G1LI44_9BACT</name>
<dbReference type="InterPro" id="IPR050153">
    <property type="entry name" value="Metal_Ion_Import_ABC"/>
</dbReference>
<evidence type="ECO:0000313" key="7">
    <source>
        <dbReference type="Proteomes" id="UP000034154"/>
    </source>
</evidence>
<dbReference type="InterPro" id="IPR003439">
    <property type="entry name" value="ABC_transporter-like_ATP-bd"/>
</dbReference>
<protein>
    <submittedName>
        <fullName evidence="6">ABC transporter-like protein</fullName>
    </submittedName>
</protein>
<keyword evidence="4" id="KW-0067">ATP-binding</keyword>
<evidence type="ECO:0000256" key="3">
    <source>
        <dbReference type="ARBA" id="ARBA00022741"/>
    </source>
</evidence>
<dbReference type="GO" id="GO:0005524">
    <property type="term" value="F:ATP binding"/>
    <property type="evidence" value="ECO:0007669"/>
    <property type="project" value="UniProtKB-KW"/>
</dbReference>
<comment type="caution">
    <text evidence="6">The sequence shown here is derived from an EMBL/GenBank/DDBJ whole genome shotgun (WGS) entry which is preliminary data.</text>
</comment>
<dbReference type="PATRIC" id="fig|1619000.3.peg.973"/>
<dbReference type="InterPro" id="IPR003593">
    <property type="entry name" value="AAA+_ATPase"/>
</dbReference>
<accession>A0A0G1LI44</accession>
<dbReference type="CDD" id="cd03235">
    <property type="entry name" value="ABC_Metallic_Cations"/>
    <property type="match status" value="1"/>
</dbReference>